<dbReference type="Gene3D" id="3.30.70.330">
    <property type="match status" value="2"/>
</dbReference>
<dbReference type="AlphaFoldDB" id="A0A061QMQ6"/>
<evidence type="ECO:0000256" key="4">
    <source>
        <dbReference type="PROSITE-ProRule" id="PRU00176"/>
    </source>
</evidence>
<dbReference type="SUPFAM" id="SSF54928">
    <property type="entry name" value="RNA-binding domain, RBD"/>
    <property type="match status" value="2"/>
</dbReference>
<accession>A0A061QMQ6</accession>
<name>A0A061QMQ6_9CHLO</name>
<dbReference type="InterPro" id="IPR035979">
    <property type="entry name" value="RBD_domain_sf"/>
</dbReference>
<keyword evidence="2 4" id="KW-0694">RNA-binding</keyword>
<protein>
    <recommendedName>
        <fullName evidence="6">RRM domain-containing protein</fullName>
    </recommendedName>
</protein>
<evidence type="ECO:0000256" key="3">
    <source>
        <dbReference type="ARBA" id="ARBA00023187"/>
    </source>
</evidence>
<organism evidence="7">
    <name type="scientific">Tetraselmis sp. GSL018</name>
    <dbReference type="NCBI Taxonomy" id="582737"/>
    <lineage>
        <taxon>Eukaryota</taxon>
        <taxon>Viridiplantae</taxon>
        <taxon>Chlorophyta</taxon>
        <taxon>core chlorophytes</taxon>
        <taxon>Chlorodendrophyceae</taxon>
        <taxon>Chlorodendrales</taxon>
        <taxon>Chlorodendraceae</taxon>
        <taxon>Tetraselmis</taxon>
    </lineage>
</organism>
<feature type="compositionally biased region" description="Basic and acidic residues" evidence="5">
    <location>
        <begin position="11"/>
        <end position="49"/>
    </location>
</feature>
<dbReference type="PROSITE" id="PS50102">
    <property type="entry name" value="RRM"/>
    <property type="match status" value="2"/>
</dbReference>
<reference evidence="7" key="1">
    <citation type="submission" date="2014-05" db="EMBL/GenBank/DDBJ databases">
        <title>The transcriptome of the halophilic microalga Tetraselmis sp. GSL018 isolated from the Great Salt Lake, Utah.</title>
        <authorList>
            <person name="Jinkerson R.E."/>
            <person name="D'Adamo S."/>
            <person name="Posewitz M.C."/>
        </authorList>
    </citation>
    <scope>NUCLEOTIDE SEQUENCE</scope>
    <source>
        <strain evidence="7">GSL018</strain>
    </source>
</reference>
<gene>
    <name evidence="7" type="ORF">TSPGSL018_30971</name>
</gene>
<dbReference type="PANTHER" id="PTHR23139">
    <property type="entry name" value="RNA-BINDING PROTEIN"/>
    <property type="match status" value="1"/>
</dbReference>
<evidence type="ECO:0000256" key="2">
    <source>
        <dbReference type="ARBA" id="ARBA00022884"/>
    </source>
</evidence>
<keyword evidence="3" id="KW-0508">mRNA splicing</keyword>
<feature type="compositionally biased region" description="Basic residues" evidence="5">
    <location>
        <begin position="179"/>
        <end position="192"/>
    </location>
</feature>
<feature type="domain" description="RRM" evidence="6">
    <location>
        <begin position="491"/>
        <end position="583"/>
    </location>
</feature>
<evidence type="ECO:0000259" key="6">
    <source>
        <dbReference type="PROSITE" id="PS50102"/>
    </source>
</evidence>
<dbReference type="GO" id="GO:0003723">
    <property type="term" value="F:RNA binding"/>
    <property type="evidence" value="ECO:0007669"/>
    <property type="project" value="UniProtKB-UniRule"/>
</dbReference>
<feature type="compositionally biased region" description="Basic and acidic residues" evidence="5">
    <location>
        <begin position="59"/>
        <end position="101"/>
    </location>
</feature>
<dbReference type="SMART" id="SM00360">
    <property type="entry name" value="RRM"/>
    <property type="match status" value="2"/>
</dbReference>
<keyword evidence="1" id="KW-0507">mRNA processing</keyword>
<dbReference type="CDD" id="cd12232">
    <property type="entry name" value="RRM3_U2AF65"/>
    <property type="match status" value="1"/>
</dbReference>
<proteinExistence type="predicted"/>
<dbReference type="Pfam" id="PF00076">
    <property type="entry name" value="RRM_1"/>
    <property type="match status" value="1"/>
</dbReference>
<dbReference type="EMBL" id="GBEZ01027717">
    <property type="protein sequence ID" value="JAC59626.1"/>
    <property type="molecule type" value="Transcribed_RNA"/>
</dbReference>
<sequence>MAKSDSGNSDADEKNGLEQRKTETDEKPRKKSEEGGIVSDHKPNLPREDSDTDDQNEDQESKKAKTAVAEEKRGRESEDSKSRPQKVEDDKKDEHEKDYKRKERKEKKPRKEKDKKESERERERSERERDKSRKERDRDKERGRERRRRSRSRSRDRDRDRRRASEGRDRYRDREPDRRRSRSRSRDRRFRRSWSPERRKDYGRDTFRGRRRYRSPTRSRSTSADYGGYVPRKRQENAKVTDGPYSSSLGVNTFDKAPSVTQQKVTGLSAAPSTDPAEAIRQLQEQQLKARQLVLQQQAASAAAAASKTQREVYVGNLALGLVTEDVLRTLFNNALKVAFPDYSTPGMEPVVNVSMHSDGRYAFVELRTPEMASEALKISGLQLLGQALSVGRPSGYVDPVVAAQQAAQAAQALQQFQASKGLPVTPTSEINAAGNALPPVLPTSEGTAVAAAAPTGAQTAVGSAVPAAAGGGEGAAGVPAAAAPAAPPATCICVENMFTAAVLMDDNEYVDVMQDLQEECAKAGNVADVKVPKPADSSMVGQGHYGKAFVQFSTPEQASAAKQMLDGRSFDGQTLRVTLLSAMPSA</sequence>
<feature type="region of interest" description="Disordered" evidence="5">
    <location>
        <begin position="1"/>
        <end position="246"/>
    </location>
</feature>
<dbReference type="GO" id="GO:0006397">
    <property type="term" value="P:mRNA processing"/>
    <property type="evidence" value="ECO:0007669"/>
    <property type="project" value="UniProtKB-KW"/>
</dbReference>
<feature type="compositionally biased region" description="Basic and acidic residues" evidence="5">
    <location>
        <begin position="109"/>
        <end position="144"/>
    </location>
</feature>
<feature type="compositionally biased region" description="Basic and acidic residues" evidence="5">
    <location>
        <begin position="194"/>
        <end position="208"/>
    </location>
</feature>
<dbReference type="GO" id="GO:0008380">
    <property type="term" value="P:RNA splicing"/>
    <property type="evidence" value="ECO:0007669"/>
    <property type="project" value="UniProtKB-KW"/>
</dbReference>
<dbReference type="InterPro" id="IPR012677">
    <property type="entry name" value="Nucleotide-bd_a/b_plait_sf"/>
</dbReference>
<feature type="compositionally biased region" description="Basic and acidic residues" evidence="5">
    <location>
        <begin position="153"/>
        <end position="178"/>
    </location>
</feature>
<feature type="domain" description="RRM" evidence="6">
    <location>
        <begin position="311"/>
        <end position="396"/>
    </location>
</feature>
<evidence type="ECO:0000256" key="5">
    <source>
        <dbReference type="SAM" id="MobiDB-lite"/>
    </source>
</evidence>
<evidence type="ECO:0000256" key="1">
    <source>
        <dbReference type="ARBA" id="ARBA00022664"/>
    </source>
</evidence>
<evidence type="ECO:0000313" key="7">
    <source>
        <dbReference type="EMBL" id="JAC59626.1"/>
    </source>
</evidence>
<dbReference type="InterPro" id="IPR000504">
    <property type="entry name" value="RRM_dom"/>
</dbReference>